<protein>
    <submittedName>
        <fullName evidence="1">Uncharacterized protein</fullName>
    </submittedName>
</protein>
<reference evidence="1" key="2">
    <citation type="journal article" date="2015" name="Data Brief">
        <title>Shoot transcriptome of the giant reed, Arundo donax.</title>
        <authorList>
            <person name="Barrero R.A."/>
            <person name="Guerrero F.D."/>
            <person name="Moolhuijzen P."/>
            <person name="Goolsby J.A."/>
            <person name="Tidwell J."/>
            <person name="Bellgard S.E."/>
            <person name="Bellgard M.I."/>
        </authorList>
    </citation>
    <scope>NUCLEOTIDE SEQUENCE</scope>
    <source>
        <tissue evidence="1">Shoot tissue taken approximately 20 cm above the soil surface</tissue>
    </source>
</reference>
<sequence>MKVLIMFDVKFRFSRYSSCLHYKILVYC</sequence>
<name>A0A0A9CIL4_ARUDO</name>
<dbReference type="EMBL" id="GBRH01224670">
    <property type="protein sequence ID" value="JAD73225.1"/>
    <property type="molecule type" value="Transcribed_RNA"/>
</dbReference>
<dbReference type="AlphaFoldDB" id="A0A0A9CIL4"/>
<reference evidence="1" key="1">
    <citation type="submission" date="2014-09" db="EMBL/GenBank/DDBJ databases">
        <authorList>
            <person name="Magalhaes I.L.F."/>
            <person name="Oliveira U."/>
            <person name="Santos F.R."/>
            <person name="Vidigal T.H.D.A."/>
            <person name="Brescovit A.D."/>
            <person name="Santos A.J."/>
        </authorList>
    </citation>
    <scope>NUCLEOTIDE SEQUENCE</scope>
    <source>
        <tissue evidence="1">Shoot tissue taken approximately 20 cm above the soil surface</tissue>
    </source>
</reference>
<evidence type="ECO:0000313" key="1">
    <source>
        <dbReference type="EMBL" id="JAD73225.1"/>
    </source>
</evidence>
<proteinExistence type="predicted"/>
<accession>A0A0A9CIL4</accession>
<organism evidence="1">
    <name type="scientific">Arundo donax</name>
    <name type="common">Giant reed</name>
    <name type="synonym">Donax arundinaceus</name>
    <dbReference type="NCBI Taxonomy" id="35708"/>
    <lineage>
        <taxon>Eukaryota</taxon>
        <taxon>Viridiplantae</taxon>
        <taxon>Streptophyta</taxon>
        <taxon>Embryophyta</taxon>
        <taxon>Tracheophyta</taxon>
        <taxon>Spermatophyta</taxon>
        <taxon>Magnoliopsida</taxon>
        <taxon>Liliopsida</taxon>
        <taxon>Poales</taxon>
        <taxon>Poaceae</taxon>
        <taxon>PACMAD clade</taxon>
        <taxon>Arundinoideae</taxon>
        <taxon>Arundineae</taxon>
        <taxon>Arundo</taxon>
    </lineage>
</organism>